<gene>
    <name evidence="2" type="ORF">SAMN06265355_101564</name>
</gene>
<dbReference type="AlphaFoldDB" id="A0A238UWT7"/>
<sequence>MTEQPRPQWAVRLEAERRARGWGPFKAARRLYAAAGIDHPDASQVKNLSRQINRHEKGEVFPADWGSAYATAFGLEEKDLFGQESPDLPVGTKEPSATPDDGTDDVKRRAALRLLAALGAGTAVPPGAIEEILSDIDRAAGPDPNVDEWERAVHDYGRRLVLRPTGELIGDLTADIIAVGRQLERTHDPRVRSGLLRVSANLSGLLAIGLGDAGEQRPARVSWATARRAADASGDRDLRVWTRGRAAQDAFWSPGSDGFVSDLVDEAVLIAGGVPSSGLARAYAARSYLAADRGDERTALDSLNKVKETAGSLPGGTQTVLAFRESQFRWTESYVLTRTGNPRAGAVLERAIAFYPPGSLVPRKNLALMQAEALVRSRDIEAGLQQAIEALLEHPEFTAAGTSALKAHVLNALPDGARALPAARELRALTTT</sequence>
<proteinExistence type="predicted"/>
<dbReference type="RefSeq" id="WP_245918671.1">
    <property type="nucleotide sequence ID" value="NZ_FZNP01000001.1"/>
</dbReference>
<name>A0A238UWT7_9ACTN</name>
<organism evidence="2 3">
    <name type="scientific">Actinomadura mexicana</name>
    <dbReference type="NCBI Taxonomy" id="134959"/>
    <lineage>
        <taxon>Bacteria</taxon>
        <taxon>Bacillati</taxon>
        <taxon>Actinomycetota</taxon>
        <taxon>Actinomycetes</taxon>
        <taxon>Streptosporangiales</taxon>
        <taxon>Thermomonosporaceae</taxon>
        <taxon>Actinomadura</taxon>
    </lineage>
</organism>
<reference evidence="3" key="1">
    <citation type="submission" date="2017-06" db="EMBL/GenBank/DDBJ databases">
        <authorList>
            <person name="Varghese N."/>
            <person name="Submissions S."/>
        </authorList>
    </citation>
    <scope>NUCLEOTIDE SEQUENCE [LARGE SCALE GENOMIC DNA]</scope>
    <source>
        <strain evidence="3">DSM 44485</strain>
    </source>
</reference>
<accession>A0A238UWT7</accession>
<dbReference type="Proteomes" id="UP000198420">
    <property type="component" value="Unassembled WGS sequence"/>
</dbReference>
<keyword evidence="3" id="KW-1185">Reference proteome</keyword>
<evidence type="ECO:0000313" key="2">
    <source>
        <dbReference type="EMBL" id="SNR26720.1"/>
    </source>
</evidence>
<protein>
    <recommendedName>
        <fullName evidence="4">XRE family transcriptional regulator</fullName>
    </recommendedName>
</protein>
<evidence type="ECO:0000313" key="3">
    <source>
        <dbReference type="Proteomes" id="UP000198420"/>
    </source>
</evidence>
<feature type="region of interest" description="Disordered" evidence="1">
    <location>
        <begin position="82"/>
        <end position="104"/>
    </location>
</feature>
<dbReference type="EMBL" id="FZNP01000001">
    <property type="protein sequence ID" value="SNR26720.1"/>
    <property type="molecule type" value="Genomic_DNA"/>
</dbReference>
<evidence type="ECO:0008006" key="4">
    <source>
        <dbReference type="Google" id="ProtNLM"/>
    </source>
</evidence>
<evidence type="ECO:0000256" key="1">
    <source>
        <dbReference type="SAM" id="MobiDB-lite"/>
    </source>
</evidence>